<dbReference type="InterPro" id="IPR043128">
    <property type="entry name" value="Rev_trsase/Diguanyl_cyclase"/>
</dbReference>
<name>A0AAP0NW09_9MAGN</name>
<dbReference type="InterPro" id="IPR043502">
    <property type="entry name" value="DNA/RNA_pol_sf"/>
</dbReference>
<dbReference type="GO" id="GO:0005737">
    <property type="term" value="C:cytoplasm"/>
    <property type="evidence" value="ECO:0007669"/>
    <property type="project" value="InterPro"/>
</dbReference>
<dbReference type="Gene3D" id="3.30.70.270">
    <property type="match status" value="1"/>
</dbReference>
<dbReference type="EMBL" id="JBBNAF010000008">
    <property type="protein sequence ID" value="KAK9121013.1"/>
    <property type="molecule type" value="Genomic_DNA"/>
</dbReference>
<protein>
    <submittedName>
        <fullName evidence="2">Uncharacterized protein</fullName>
    </submittedName>
</protein>
<dbReference type="PANTHER" id="PTHR13273">
    <property type="entry name" value="ANAMORSIN"/>
    <property type="match status" value="1"/>
</dbReference>
<dbReference type="InterPro" id="IPR007785">
    <property type="entry name" value="Anamorsin"/>
</dbReference>
<evidence type="ECO:0000313" key="2">
    <source>
        <dbReference type="EMBL" id="KAK9121013.1"/>
    </source>
</evidence>
<sequence length="498" mass="55184">MDAYSFSSILAPIRASMNSLIPSVRLCIESEKHKLKNVAQLALKKMPFAEEEALSQSKYKRGVSARNFEVEDLKAQASLYSLITLHDFLKVEDDDDEVPRLGEKDESVPPFVNDKSSSFSIKKTTKSLPKVQIDDDLDLIDEDSLLTEEDLKKPQIPIGTQHLIENDDSLGESETSPQEERIDAPSSRSSVQDLMIKIKPPSSPAGRFTQILSVGIALGPLKVCLQVYEYLHGVMSAFDPELCCKVVDRETGLTCSAGVAPNRLLAKISGMVVLVDLNSFLKGQFSIRHFVWSPNSSRHINKGVVKPSCVLLLTEENVEKVLDEVRPSLMADGVVPYEAETTIANMVKMWVNTRDRNYKVKPGYKVAIDNLSTINTHRADGDWTQVWNLVLPSKVNFTCGVEMKGMVGWAWSGRGPNEGGGLRNLTPKLMHCLASHLQLFLVVGFSQWQSREDGKLWNWGGVLYEVNEPFLALKAAVDKVMVMKMVVVCDDCGGCGPP</sequence>
<dbReference type="GO" id="GO:0051536">
    <property type="term" value="F:iron-sulfur cluster binding"/>
    <property type="evidence" value="ECO:0007669"/>
    <property type="project" value="InterPro"/>
</dbReference>
<evidence type="ECO:0000313" key="3">
    <source>
        <dbReference type="Proteomes" id="UP001420932"/>
    </source>
</evidence>
<dbReference type="SUPFAM" id="SSF56672">
    <property type="entry name" value="DNA/RNA polymerases"/>
    <property type="match status" value="1"/>
</dbReference>
<dbReference type="AlphaFoldDB" id="A0AAP0NW09"/>
<comment type="caution">
    <text evidence="2">The sequence shown here is derived from an EMBL/GenBank/DDBJ whole genome shotgun (WGS) entry which is preliminary data.</text>
</comment>
<accession>A0AAP0NW09</accession>
<keyword evidence="3" id="KW-1185">Reference proteome</keyword>
<reference evidence="2 3" key="1">
    <citation type="submission" date="2024-01" db="EMBL/GenBank/DDBJ databases">
        <title>Genome assemblies of Stephania.</title>
        <authorList>
            <person name="Yang L."/>
        </authorList>
    </citation>
    <scope>NUCLEOTIDE SEQUENCE [LARGE SCALE GENOMIC DNA]</scope>
    <source>
        <strain evidence="2">YNDBR</strain>
        <tissue evidence="2">Leaf</tissue>
    </source>
</reference>
<organism evidence="2 3">
    <name type="scientific">Stephania yunnanensis</name>
    <dbReference type="NCBI Taxonomy" id="152371"/>
    <lineage>
        <taxon>Eukaryota</taxon>
        <taxon>Viridiplantae</taxon>
        <taxon>Streptophyta</taxon>
        <taxon>Embryophyta</taxon>
        <taxon>Tracheophyta</taxon>
        <taxon>Spermatophyta</taxon>
        <taxon>Magnoliopsida</taxon>
        <taxon>Ranunculales</taxon>
        <taxon>Menispermaceae</taxon>
        <taxon>Menispermoideae</taxon>
        <taxon>Cissampelideae</taxon>
        <taxon>Stephania</taxon>
    </lineage>
</organism>
<evidence type="ECO:0000256" key="1">
    <source>
        <dbReference type="SAM" id="MobiDB-lite"/>
    </source>
</evidence>
<proteinExistence type="predicted"/>
<feature type="region of interest" description="Disordered" evidence="1">
    <location>
        <begin position="156"/>
        <end position="189"/>
    </location>
</feature>
<dbReference type="GO" id="GO:0016226">
    <property type="term" value="P:iron-sulfur cluster assembly"/>
    <property type="evidence" value="ECO:0007669"/>
    <property type="project" value="InterPro"/>
</dbReference>
<dbReference type="PANTHER" id="PTHR13273:SF14">
    <property type="entry name" value="ANAMORSIN"/>
    <property type="match status" value="1"/>
</dbReference>
<dbReference type="Proteomes" id="UP001420932">
    <property type="component" value="Unassembled WGS sequence"/>
</dbReference>
<gene>
    <name evidence="2" type="ORF">Syun_018630</name>
</gene>